<dbReference type="GO" id="GO:0005829">
    <property type="term" value="C:cytosol"/>
    <property type="evidence" value="ECO:0007669"/>
    <property type="project" value="TreeGrafter"/>
</dbReference>
<dbReference type="EMBL" id="DXDU01000128">
    <property type="protein sequence ID" value="HIY27103.1"/>
    <property type="molecule type" value="Genomic_DNA"/>
</dbReference>
<dbReference type="PANTHER" id="PTHR10000:SF25">
    <property type="entry name" value="PHOSPHATASE YKRA-RELATED"/>
    <property type="match status" value="1"/>
</dbReference>
<evidence type="ECO:0000313" key="1">
    <source>
        <dbReference type="EMBL" id="HIY27103.1"/>
    </source>
</evidence>
<dbReference type="Gene3D" id="3.30.1240.10">
    <property type="match status" value="1"/>
</dbReference>
<dbReference type="PROSITE" id="PS01229">
    <property type="entry name" value="COF_2"/>
    <property type="match status" value="1"/>
</dbReference>
<dbReference type="SUPFAM" id="SSF56784">
    <property type="entry name" value="HAD-like"/>
    <property type="match status" value="1"/>
</dbReference>
<proteinExistence type="predicted"/>
<dbReference type="Proteomes" id="UP000823915">
    <property type="component" value="Unassembled WGS sequence"/>
</dbReference>
<dbReference type="PANTHER" id="PTHR10000">
    <property type="entry name" value="PHOSPHOSERINE PHOSPHATASE"/>
    <property type="match status" value="1"/>
</dbReference>
<organism evidence="1 2">
    <name type="scientific">Candidatus Acutalibacter pullistercoris</name>
    <dbReference type="NCBI Taxonomy" id="2838418"/>
    <lineage>
        <taxon>Bacteria</taxon>
        <taxon>Bacillati</taxon>
        <taxon>Bacillota</taxon>
        <taxon>Clostridia</taxon>
        <taxon>Eubacteriales</taxon>
        <taxon>Acutalibacteraceae</taxon>
        <taxon>Acutalibacter</taxon>
    </lineage>
</organism>
<reference evidence="1" key="1">
    <citation type="journal article" date="2021" name="PeerJ">
        <title>Extensive microbial diversity within the chicken gut microbiome revealed by metagenomics and culture.</title>
        <authorList>
            <person name="Gilroy R."/>
            <person name="Ravi A."/>
            <person name="Getino M."/>
            <person name="Pursley I."/>
            <person name="Horton D.L."/>
            <person name="Alikhan N.F."/>
            <person name="Baker D."/>
            <person name="Gharbi K."/>
            <person name="Hall N."/>
            <person name="Watson M."/>
            <person name="Adriaenssens E.M."/>
            <person name="Foster-Nyarko E."/>
            <person name="Jarju S."/>
            <person name="Secka A."/>
            <person name="Antonio M."/>
            <person name="Oren A."/>
            <person name="Chaudhuri R.R."/>
            <person name="La Ragione R."/>
            <person name="Hildebrand F."/>
            <person name="Pallen M.J."/>
        </authorList>
    </citation>
    <scope>NUCLEOTIDE SEQUENCE</scope>
    <source>
        <strain evidence="1">1282</strain>
    </source>
</reference>
<accession>A0A9D1YDX1</accession>
<keyword evidence="1" id="KW-0378">Hydrolase</keyword>
<dbReference type="InterPro" id="IPR036412">
    <property type="entry name" value="HAD-like_sf"/>
</dbReference>
<dbReference type="Pfam" id="PF08282">
    <property type="entry name" value="Hydrolase_3"/>
    <property type="match status" value="1"/>
</dbReference>
<dbReference type="SFLD" id="SFLDS00003">
    <property type="entry name" value="Haloacid_Dehalogenase"/>
    <property type="match status" value="1"/>
</dbReference>
<dbReference type="GO" id="GO:0000287">
    <property type="term" value="F:magnesium ion binding"/>
    <property type="evidence" value="ECO:0007669"/>
    <property type="project" value="TreeGrafter"/>
</dbReference>
<name>A0A9D1YDX1_9FIRM</name>
<dbReference type="InterPro" id="IPR023214">
    <property type="entry name" value="HAD_sf"/>
</dbReference>
<dbReference type="GO" id="GO:0016791">
    <property type="term" value="F:phosphatase activity"/>
    <property type="evidence" value="ECO:0007669"/>
    <property type="project" value="TreeGrafter"/>
</dbReference>
<dbReference type="AlphaFoldDB" id="A0A9D1YDX1"/>
<protein>
    <submittedName>
        <fullName evidence="1">HAD-IIB family hydrolase</fullName>
    </submittedName>
</protein>
<dbReference type="NCBIfam" id="TIGR01484">
    <property type="entry name" value="HAD-SF-IIB"/>
    <property type="match status" value="1"/>
</dbReference>
<sequence length="268" mass="29240">MIKALFFDVDGTLLDHSPEGGSRMPDSTRRSLRLVGEKGIFSFVASGRIPSWVTFLGDLYPFDGYLSVNGQYAIDRSGQVLYQSPHCPEDILQLVELVRQDPFPCLIIEEKECFSVAPSPLIDQHFAWASLPPPPVYDPARLRDHPVLQFCLYMTKEEGARRLAPLQHVEITSAGGEILDVIPKGGGKEVGIAAVAQRFGWKREEIMVFGDGDNDCRMLSWAGTGVALGNGTPAAKAAADYVTAPIGEDGIQKALLHFGLLTPKDLTT</sequence>
<dbReference type="SFLD" id="SFLDG01140">
    <property type="entry name" value="C2.B:_Phosphomannomutase_and_P"/>
    <property type="match status" value="1"/>
</dbReference>
<dbReference type="Gene3D" id="3.40.50.1000">
    <property type="entry name" value="HAD superfamily/HAD-like"/>
    <property type="match status" value="1"/>
</dbReference>
<gene>
    <name evidence="1" type="ORF">H9838_08045</name>
</gene>
<dbReference type="InterPro" id="IPR006379">
    <property type="entry name" value="HAD-SF_hydro_IIB"/>
</dbReference>
<reference evidence="1" key="2">
    <citation type="submission" date="2021-04" db="EMBL/GenBank/DDBJ databases">
        <authorList>
            <person name="Gilroy R."/>
        </authorList>
    </citation>
    <scope>NUCLEOTIDE SEQUENCE</scope>
    <source>
        <strain evidence="1">1282</strain>
    </source>
</reference>
<comment type="caution">
    <text evidence="1">The sequence shown here is derived from an EMBL/GenBank/DDBJ whole genome shotgun (WGS) entry which is preliminary data.</text>
</comment>
<evidence type="ECO:0000313" key="2">
    <source>
        <dbReference type="Proteomes" id="UP000823915"/>
    </source>
</evidence>